<protein>
    <submittedName>
        <fullName evidence="2">Uncharacterized protein</fullName>
    </submittedName>
</protein>
<dbReference type="STRING" id="1316194.A0A1Q5U4I5"/>
<feature type="compositionally biased region" description="Basic residues" evidence="1">
    <location>
        <begin position="32"/>
        <end position="43"/>
    </location>
</feature>
<sequence length="640" mass="71273">MSDQDPPPDDLFVPPETPEKGKAPAKTPSTPKKTRGGRRRGHSARKEPTTPRTGTSSAPTTPGATDTDPEAADDGDAQDGSLDDDNDNDDDLGAFAALMAQPPEGWTKETRPKIPTRPPRTNVTRFAPRTKITFGFALVFYYDDSTRYALRWHNAGMTHPIPGQRNGQSPGPSKGGKIDMEVLKTWMVFHFSINDYWNHERFEARLALSNVRLTDQGVFYALCTMTPQRRGARFQADFDQHGDVRTSRIPLDPPMIIWANGIPWFTVYKGFYVLCGSWNTATYLVGTKYRSSVTEFHLGGAVAPPDAVAASRMDTLTQLTLRAFDSKFYPDAGQDGPVDLIHIGTLSRGQNKIACRFVMRSDPASYTLVYTSKLKKGLGSAFLFDLPNYHERICSPSDDFPEGSFADPVPDTMHTIPQHAFADYPFTYGKDFPSQEAAAVKPQVLELVDWNRMYGLIDACVADSKGRARKRARREAQRAKTLSEVDSRPPWSRVRIPTPCSRDYGNTDLRYLISRISHDTFEVAGPVKDLLFAVEALYQVLPQDSWTWSIATQDHAGLITTRALMDNGDPQTINMLRKGMSDHDIMRDAMAFAEGMLLLEQCLKTLEDSDLKTAVQGIVNLLQPPPQTPLHTVTFPPFFG</sequence>
<feature type="region of interest" description="Disordered" evidence="1">
    <location>
        <begin position="1"/>
        <end position="123"/>
    </location>
</feature>
<gene>
    <name evidence="2" type="ORF">PENSUB_5978</name>
</gene>
<dbReference type="AlphaFoldDB" id="A0A1Q5U4I5"/>
<dbReference type="Proteomes" id="UP000186955">
    <property type="component" value="Unassembled WGS sequence"/>
</dbReference>
<evidence type="ECO:0000313" key="3">
    <source>
        <dbReference type="Proteomes" id="UP000186955"/>
    </source>
</evidence>
<reference evidence="2 3" key="1">
    <citation type="submission" date="2016-10" db="EMBL/GenBank/DDBJ databases">
        <title>Genome sequence of the ascomycete fungus Penicillium subrubescens.</title>
        <authorList>
            <person name="De Vries R.P."/>
            <person name="Peng M."/>
            <person name="Dilokpimol A."/>
            <person name="Hilden K."/>
            <person name="Makela M.R."/>
            <person name="Grigoriev I."/>
            <person name="Riley R."/>
            <person name="Granchi Z."/>
        </authorList>
    </citation>
    <scope>NUCLEOTIDE SEQUENCE [LARGE SCALE GENOMIC DNA]</scope>
    <source>
        <strain evidence="2 3">CBS 132785</strain>
    </source>
</reference>
<evidence type="ECO:0000313" key="2">
    <source>
        <dbReference type="EMBL" id="OKP07389.1"/>
    </source>
</evidence>
<comment type="caution">
    <text evidence="2">The sequence shown here is derived from an EMBL/GenBank/DDBJ whole genome shotgun (WGS) entry which is preliminary data.</text>
</comment>
<keyword evidence="3" id="KW-1185">Reference proteome</keyword>
<feature type="compositionally biased region" description="Acidic residues" evidence="1">
    <location>
        <begin position="67"/>
        <end position="92"/>
    </location>
</feature>
<accession>A0A1Q5U4I5</accession>
<feature type="compositionally biased region" description="Low complexity" evidence="1">
    <location>
        <begin position="50"/>
        <end position="66"/>
    </location>
</feature>
<dbReference type="EMBL" id="MNBE01000582">
    <property type="protein sequence ID" value="OKP07389.1"/>
    <property type="molecule type" value="Genomic_DNA"/>
</dbReference>
<name>A0A1Q5U4I5_9EURO</name>
<organism evidence="2 3">
    <name type="scientific">Penicillium subrubescens</name>
    <dbReference type="NCBI Taxonomy" id="1316194"/>
    <lineage>
        <taxon>Eukaryota</taxon>
        <taxon>Fungi</taxon>
        <taxon>Dikarya</taxon>
        <taxon>Ascomycota</taxon>
        <taxon>Pezizomycotina</taxon>
        <taxon>Eurotiomycetes</taxon>
        <taxon>Eurotiomycetidae</taxon>
        <taxon>Eurotiales</taxon>
        <taxon>Aspergillaceae</taxon>
        <taxon>Penicillium</taxon>
    </lineage>
</organism>
<proteinExistence type="predicted"/>
<evidence type="ECO:0000256" key="1">
    <source>
        <dbReference type="SAM" id="MobiDB-lite"/>
    </source>
</evidence>